<sequence>MMVDREKERAYNRADPVDIPRINDASPGDDAAKEGGDEFPLLQEVPAQDDLLRVVLVILDGGGISSCITVRNGSRGLGWDGIWQRNGGGGFLHLPTAVYSKRRHSGGGGLYQDGVAPSDPASPWQIDLRRREAVSIGGRSSRSYPPPCLGELASGGAARFP</sequence>
<dbReference type="AlphaFoldDB" id="A0AAV5BZI9"/>
<comment type="caution">
    <text evidence="2">The sequence shown here is derived from an EMBL/GenBank/DDBJ whole genome shotgun (WGS) entry which is preliminary data.</text>
</comment>
<dbReference type="Proteomes" id="UP001054889">
    <property type="component" value="Unassembled WGS sequence"/>
</dbReference>
<keyword evidence="3" id="KW-1185">Reference proteome</keyword>
<feature type="compositionally biased region" description="Basic and acidic residues" evidence="1">
    <location>
        <begin position="1"/>
        <end position="18"/>
    </location>
</feature>
<protein>
    <submittedName>
        <fullName evidence="2">Uncharacterized protein</fullName>
    </submittedName>
</protein>
<feature type="region of interest" description="Disordered" evidence="1">
    <location>
        <begin position="1"/>
        <end position="36"/>
    </location>
</feature>
<reference evidence="2" key="2">
    <citation type="submission" date="2021-12" db="EMBL/GenBank/DDBJ databases">
        <title>Resequencing data analysis of finger millet.</title>
        <authorList>
            <person name="Hatakeyama M."/>
            <person name="Aluri S."/>
            <person name="Balachadran M.T."/>
            <person name="Sivarajan S.R."/>
            <person name="Poveda L."/>
            <person name="Shimizu-Inatsugi R."/>
            <person name="Schlapbach R."/>
            <person name="Sreeman S.M."/>
            <person name="Shimizu K.K."/>
        </authorList>
    </citation>
    <scope>NUCLEOTIDE SEQUENCE</scope>
</reference>
<name>A0AAV5BZI9_ELECO</name>
<evidence type="ECO:0000313" key="3">
    <source>
        <dbReference type="Proteomes" id="UP001054889"/>
    </source>
</evidence>
<proteinExistence type="predicted"/>
<reference evidence="2" key="1">
    <citation type="journal article" date="2018" name="DNA Res.">
        <title>Multiple hybrid de novo genome assembly of finger millet, an orphan allotetraploid crop.</title>
        <authorList>
            <person name="Hatakeyama M."/>
            <person name="Aluri S."/>
            <person name="Balachadran M.T."/>
            <person name="Sivarajan S.R."/>
            <person name="Patrignani A."/>
            <person name="Gruter S."/>
            <person name="Poveda L."/>
            <person name="Shimizu-Inatsugi R."/>
            <person name="Baeten J."/>
            <person name="Francoijs K.J."/>
            <person name="Nataraja K.N."/>
            <person name="Reddy Y.A.N."/>
            <person name="Phadnis S."/>
            <person name="Ravikumar R.L."/>
            <person name="Schlapbach R."/>
            <person name="Sreeman S.M."/>
            <person name="Shimizu K.K."/>
        </authorList>
    </citation>
    <scope>NUCLEOTIDE SEQUENCE</scope>
</reference>
<organism evidence="2 3">
    <name type="scientific">Eleusine coracana subsp. coracana</name>
    <dbReference type="NCBI Taxonomy" id="191504"/>
    <lineage>
        <taxon>Eukaryota</taxon>
        <taxon>Viridiplantae</taxon>
        <taxon>Streptophyta</taxon>
        <taxon>Embryophyta</taxon>
        <taxon>Tracheophyta</taxon>
        <taxon>Spermatophyta</taxon>
        <taxon>Magnoliopsida</taxon>
        <taxon>Liliopsida</taxon>
        <taxon>Poales</taxon>
        <taxon>Poaceae</taxon>
        <taxon>PACMAD clade</taxon>
        <taxon>Chloridoideae</taxon>
        <taxon>Cynodonteae</taxon>
        <taxon>Eleusininae</taxon>
        <taxon>Eleusine</taxon>
    </lineage>
</organism>
<dbReference type="EMBL" id="BQKI01000003">
    <property type="protein sequence ID" value="GJM91189.1"/>
    <property type="molecule type" value="Genomic_DNA"/>
</dbReference>
<gene>
    <name evidence="2" type="primary">ga07540</name>
    <name evidence="2" type="ORF">PR202_ga07540</name>
</gene>
<accession>A0AAV5BZI9</accession>
<evidence type="ECO:0000313" key="2">
    <source>
        <dbReference type="EMBL" id="GJM91189.1"/>
    </source>
</evidence>
<evidence type="ECO:0000256" key="1">
    <source>
        <dbReference type="SAM" id="MobiDB-lite"/>
    </source>
</evidence>